<dbReference type="Pfam" id="PF04234">
    <property type="entry name" value="CopC"/>
    <property type="match status" value="1"/>
</dbReference>
<proteinExistence type="predicted"/>
<keyword evidence="6" id="KW-0812">Transmembrane</keyword>
<dbReference type="Proteomes" id="UP001241748">
    <property type="component" value="Unassembled WGS sequence"/>
</dbReference>
<evidence type="ECO:0000256" key="1">
    <source>
        <dbReference type="ARBA" id="ARBA00004196"/>
    </source>
</evidence>
<evidence type="ECO:0000256" key="2">
    <source>
        <dbReference type="ARBA" id="ARBA00022723"/>
    </source>
</evidence>
<comment type="subcellular location">
    <subcellularLocation>
        <location evidence="1">Cell envelope</location>
    </subcellularLocation>
</comment>
<feature type="compositionally biased region" description="Polar residues" evidence="5">
    <location>
        <begin position="118"/>
        <end position="133"/>
    </location>
</feature>
<sequence>MMLNKIALLSTLLLFIFGANVFAHSHLEESAPKNGEIVTQSLKDITLTFETALEPTSSFTLIDGNHTAIPLSSVSITGNQLIANVEDALTNGAYTIHWKIIGEDGHPLEGDIPFTMNLPENTSPPEQTGSELSTTDATTAETTADADTETVLKDQAIEVNEASLDEPGIMNYVLPAIIGLIIVLGFGSYWLIFRRKQV</sequence>
<feature type="region of interest" description="Disordered" evidence="5">
    <location>
        <begin position="118"/>
        <end position="145"/>
    </location>
</feature>
<evidence type="ECO:0000256" key="4">
    <source>
        <dbReference type="ARBA" id="ARBA00023008"/>
    </source>
</evidence>
<reference evidence="9 10" key="1">
    <citation type="submission" date="2024-05" db="EMBL/GenBank/DDBJ databases">
        <authorList>
            <person name="Venkateswaran K."/>
        </authorList>
    </citation>
    <scope>NUCLEOTIDE SEQUENCE [LARGE SCALE GENOMIC DNA]</scope>
    <source>
        <strain evidence="9 10">179-C4-2-HS</strain>
    </source>
</reference>
<dbReference type="InterPro" id="IPR014756">
    <property type="entry name" value="Ig_E-set"/>
</dbReference>
<protein>
    <submittedName>
        <fullName evidence="9">Copper resistance CopC family protein</fullName>
    </submittedName>
</protein>
<feature type="chain" id="PRO_5045139992" evidence="7">
    <location>
        <begin position="24"/>
        <end position="198"/>
    </location>
</feature>
<evidence type="ECO:0000256" key="6">
    <source>
        <dbReference type="SAM" id="Phobius"/>
    </source>
</evidence>
<dbReference type="RefSeq" id="WP_306075757.1">
    <property type="nucleotide sequence ID" value="NZ_JAROBZ020000001.1"/>
</dbReference>
<dbReference type="InterPro" id="IPR014755">
    <property type="entry name" value="Cu-Rt/internalin_Ig-like"/>
</dbReference>
<evidence type="ECO:0000256" key="5">
    <source>
        <dbReference type="SAM" id="MobiDB-lite"/>
    </source>
</evidence>
<name>A0ABV4YX52_9BACI</name>
<dbReference type="EMBL" id="JAROBZ020000001">
    <property type="protein sequence ID" value="MFB3169429.1"/>
    <property type="molecule type" value="Genomic_DNA"/>
</dbReference>
<keyword evidence="2" id="KW-0479">Metal-binding</keyword>
<keyword evidence="10" id="KW-1185">Reference proteome</keyword>
<dbReference type="PANTHER" id="PTHR34820:SF4">
    <property type="entry name" value="INNER MEMBRANE PROTEIN YEBZ"/>
    <property type="match status" value="1"/>
</dbReference>
<comment type="caution">
    <text evidence="9">The sequence shown here is derived from an EMBL/GenBank/DDBJ whole genome shotgun (WGS) entry which is preliminary data.</text>
</comment>
<gene>
    <name evidence="9" type="ORF">P5G62_020170</name>
</gene>
<accession>A0ABV4YX52</accession>
<keyword evidence="6" id="KW-0472">Membrane</keyword>
<evidence type="ECO:0000256" key="3">
    <source>
        <dbReference type="ARBA" id="ARBA00022729"/>
    </source>
</evidence>
<keyword evidence="6" id="KW-1133">Transmembrane helix</keyword>
<dbReference type="Gene3D" id="2.60.40.1220">
    <property type="match status" value="1"/>
</dbReference>
<dbReference type="InterPro" id="IPR032694">
    <property type="entry name" value="CopC/D"/>
</dbReference>
<organism evidence="9 10">
    <name type="scientific">Neobacillus driksii</name>
    <dbReference type="NCBI Taxonomy" id="3035913"/>
    <lineage>
        <taxon>Bacteria</taxon>
        <taxon>Bacillati</taxon>
        <taxon>Bacillota</taxon>
        <taxon>Bacilli</taxon>
        <taxon>Bacillales</taxon>
        <taxon>Bacillaceae</taxon>
        <taxon>Neobacillus</taxon>
    </lineage>
</organism>
<dbReference type="PANTHER" id="PTHR34820">
    <property type="entry name" value="INNER MEMBRANE PROTEIN YEBZ"/>
    <property type="match status" value="1"/>
</dbReference>
<feature type="transmembrane region" description="Helical" evidence="6">
    <location>
        <begin position="172"/>
        <end position="192"/>
    </location>
</feature>
<feature type="signal peptide" evidence="7">
    <location>
        <begin position="1"/>
        <end position="23"/>
    </location>
</feature>
<evidence type="ECO:0000259" key="8">
    <source>
        <dbReference type="Pfam" id="PF04234"/>
    </source>
</evidence>
<evidence type="ECO:0000313" key="9">
    <source>
        <dbReference type="EMBL" id="MFB3169429.1"/>
    </source>
</evidence>
<keyword evidence="3 7" id="KW-0732">Signal</keyword>
<evidence type="ECO:0000313" key="10">
    <source>
        <dbReference type="Proteomes" id="UP001241748"/>
    </source>
</evidence>
<feature type="domain" description="CopC" evidence="8">
    <location>
        <begin position="24"/>
        <end position="115"/>
    </location>
</feature>
<dbReference type="InterPro" id="IPR007348">
    <property type="entry name" value="CopC_dom"/>
</dbReference>
<dbReference type="SUPFAM" id="SSF81296">
    <property type="entry name" value="E set domains"/>
    <property type="match status" value="1"/>
</dbReference>
<feature type="compositionally biased region" description="Low complexity" evidence="5">
    <location>
        <begin position="134"/>
        <end position="145"/>
    </location>
</feature>
<evidence type="ECO:0000256" key="7">
    <source>
        <dbReference type="SAM" id="SignalP"/>
    </source>
</evidence>
<keyword evidence="4" id="KW-0186">Copper</keyword>